<name>A0A9D5KB17_UNCW3</name>
<dbReference type="AlphaFoldDB" id="A0A9D5KB17"/>
<proteinExistence type="predicted"/>
<reference evidence="1" key="1">
    <citation type="submission" date="2019-11" db="EMBL/GenBank/DDBJ databases">
        <title>Microbial mats filling the niche in hypersaline microbial mats.</title>
        <authorList>
            <person name="Wong H.L."/>
            <person name="Macleod F.I."/>
            <person name="White R.A. III"/>
            <person name="Burns B.P."/>
        </authorList>
    </citation>
    <scope>NUCLEOTIDE SEQUENCE</scope>
    <source>
        <strain evidence="1">Bin_327</strain>
    </source>
</reference>
<comment type="caution">
    <text evidence="1">The sequence shown here is derived from an EMBL/GenBank/DDBJ whole genome shotgun (WGS) entry which is preliminary data.</text>
</comment>
<dbReference type="EMBL" id="WJKJ01000312">
    <property type="protein sequence ID" value="MBD3365420.1"/>
    <property type="molecule type" value="Genomic_DNA"/>
</dbReference>
<protein>
    <submittedName>
        <fullName evidence="1">Uncharacterized protein</fullName>
    </submittedName>
</protein>
<dbReference type="Proteomes" id="UP000630660">
    <property type="component" value="Unassembled WGS sequence"/>
</dbReference>
<organism evidence="1 2">
    <name type="scientific">candidate division WOR-3 bacterium</name>
    <dbReference type="NCBI Taxonomy" id="2052148"/>
    <lineage>
        <taxon>Bacteria</taxon>
        <taxon>Bacteria division WOR-3</taxon>
    </lineage>
</organism>
<gene>
    <name evidence="1" type="ORF">GF359_09430</name>
</gene>
<evidence type="ECO:0000313" key="2">
    <source>
        <dbReference type="Proteomes" id="UP000630660"/>
    </source>
</evidence>
<evidence type="ECO:0000313" key="1">
    <source>
        <dbReference type="EMBL" id="MBD3365420.1"/>
    </source>
</evidence>
<accession>A0A9D5KB17</accession>
<sequence>MGAHAPSRCAVRNIGESGPIAMKADLLYKHCISYNSPGVPVKLGSNNQRCVRYFTDDFDTRIMMVYTLYGRVTFRTMLKGADATLYLSDLVDAKPHLSLSNSGASYPALQYYNSDNTVHLCWLEDEAPDYELWYRRGVLSSTEPDEADWTGPLNARANIGALAGYGNAGSAHFTPPAIEIHGGTVFIATGIYRNTALDYGGGQPINDSLPVLCFRFPLGNPSDVEVDTIGWYDVLAVQGDVGGATVSLARD</sequence>